<dbReference type="Proteomes" id="UP000322159">
    <property type="component" value="Chromosome"/>
</dbReference>
<dbReference type="OrthoDB" id="3818356at2"/>
<evidence type="ECO:0000313" key="2">
    <source>
        <dbReference type="Proteomes" id="UP000322159"/>
    </source>
</evidence>
<evidence type="ECO:0000313" key="1">
    <source>
        <dbReference type="EMBL" id="QEO09008.1"/>
    </source>
</evidence>
<name>A0A5C1Y6F1_9MICO</name>
<accession>A0A5C1Y6F1</accession>
<proteinExistence type="predicted"/>
<dbReference type="RefSeq" id="WP_149324439.1">
    <property type="nucleotide sequence ID" value="NZ_CP043504.1"/>
</dbReference>
<sequence>MRIVLAWVGAVVVLAGAVVGGVAILNATVFSASAFVQDYLDALRAGRVTEVLDLPGVDPGALDRALLDARAREPMHATVLGSRAHGDVEEVHVAFGSGQATGETTLDVKRIGSRFGLFPRWGFAVSPITVVSIGVTGDARFQVGELPLDVAGGGPVAYAALTPGTYLVHHESRFLSSRDITVLADGRPVNIELEVRPNARFVEAAQAALEAELTACAEQPVLFPTGCPFGQATTDRVVSAPHWTISEMPTAQLVPSDSFGIWAIDRVAGVARLSVDVQSLFDGRTSTHEAEVPFEASYLIGFDGDELALTPTP</sequence>
<dbReference type="KEGG" id="lyk:FLP23_02640"/>
<keyword evidence="2" id="KW-1185">Reference proteome</keyword>
<dbReference type="AlphaFoldDB" id="A0A5C1Y6F1"/>
<reference evidence="1 2" key="1">
    <citation type="submission" date="2019-09" db="EMBL/GenBank/DDBJ databases">
        <title>Genome sequencing of strain KACC 19322.</title>
        <authorList>
            <person name="Heo J."/>
            <person name="Kim S.-J."/>
            <person name="Kim J.-S."/>
            <person name="Hong S.-B."/>
            <person name="Kwon S.-W."/>
        </authorList>
    </citation>
    <scope>NUCLEOTIDE SEQUENCE [LARGE SCALE GENOMIC DNA]</scope>
    <source>
        <strain evidence="1 2">KACC 19322</strain>
    </source>
</reference>
<gene>
    <name evidence="1" type="ORF">FLP23_02640</name>
</gene>
<dbReference type="EMBL" id="CP043504">
    <property type="protein sequence ID" value="QEO09008.1"/>
    <property type="molecule type" value="Genomic_DNA"/>
</dbReference>
<protein>
    <submittedName>
        <fullName evidence="1">Uncharacterized protein</fullName>
    </submittedName>
</protein>
<organism evidence="1 2">
    <name type="scientific">Protaetiibacter larvae</name>
    <dbReference type="NCBI Taxonomy" id="2592654"/>
    <lineage>
        <taxon>Bacteria</taxon>
        <taxon>Bacillati</taxon>
        <taxon>Actinomycetota</taxon>
        <taxon>Actinomycetes</taxon>
        <taxon>Micrococcales</taxon>
        <taxon>Microbacteriaceae</taxon>
        <taxon>Protaetiibacter</taxon>
    </lineage>
</organism>